<evidence type="ECO:0000256" key="3">
    <source>
        <dbReference type="ARBA" id="ARBA00007658"/>
    </source>
</evidence>
<evidence type="ECO:0000313" key="11">
    <source>
        <dbReference type="EMBL" id="RIB02312.1"/>
    </source>
</evidence>
<keyword evidence="9" id="KW-0326">Glycosidase</keyword>
<protein>
    <recommendedName>
        <fullName evidence="9">alpha-1,2-Mannosidase</fullName>
        <ecNumber evidence="9">3.2.1.-</ecNumber>
    </recommendedName>
</protein>
<comment type="similarity">
    <text evidence="3 9">Belongs to the glycosyl hydrolase 47 family.</text>
</comment>
<keyword evidence="10" id="KW-0472">Membrane</keyword>
<dbReference type="GO" id="GO:0016020">
    <property type="term" value="C:membrane"/>
    <property type="evidence" value="ECO:0007669"/>
    <property type="project" value="InterPro"/>
</dbReference>
<dbReference type="Gene3D" id="1.50.10.10">
    <property type="match status" value="1"/>
</dbReference>
<keyword evidence="4 9" id="KW-0378">Hydrolase</keyword>
<dbReference type="AlphaFoldDB" id="A0A397TW51"/>
<comment type="cofactor">
    <cofactor evidence="1 7">
        <name>Ca(2+)</name>
        <dbReference type="ChEBI" id="CHEBI:29108"/>
    </cofactor>
</comment>
<sequence>MINLTAKIPWRLNTRLRIALILLLIISFLSYQFIFISNIFDYQIHWFDPSSKISYCLGSQVYLRNVSRLPKIQYDFNNTPETINEKLIRETRRESIKKGFQHAWNGYTKYAWGKDELEPVTNNSNNRFNGWGATIVDSLDTMWIMDLKDEFNRSRDFVETVDFSKSDNVISVFETTIRYLGGLLSAYEFSNDHVFLDKALELGNALLPSFNSVSGFPYDSWDLSWNNDKTFRRPWTTANLAQIGTLQLEFMKLSQLTGDSEFFFKINNITQVLDSIPKPIPGLYPLYLDHETGEFIAHDISFGGSGDSFYEYLIKQYIFVGGAIDQFRRMYIESIDSMHKHLIKEGRIESRPDLLFIGELSYGSFVGKLQHLTCFVPGMLAIGSKVLNRPQDLEVAIKLADSCYWAYEMTYTGIGPEDLWYMSSNDTFNEPEKKTMNNRKDKNLPDGVIKLGHSYKLRPETIESLFILYRVTGDRAYQDKGWKIWQAIEKWCKTSSAYSGLINVNSEKVTQNNNMESFFLAETLKYLYLLFSPPDLISLDTYVFNTEAHPFLRMARTF</sequence>
<keyword evidence="7" id="KW-0479">Metal-binding</keyword>
<feature type="active site" evidence="6">
    <location>
        <position position="460"/>
    </location>
</feature>
<evidence type="ECO:0000256" key="9">
    <source>
        <dbReference type="RuleBase" id="RU361193"/>
    </source>
</evidence>
<evidence type="ECO:0000256" key="7">
    <source>
        <dbReference type="PIRSR" id="PIRSR601382-2"/>
    </source>
</evidence>
<dbReference type="STRING" id="44941.A0A397TW51"/>
<dbReference type="Pfam" id="PF01532">
    <property type="entry name" value="Glyco_hydro_47"/>
    <property type="match status" value="1"/>
</dbReference>
<dbReference type="PANTHER" id="PTHR11742">
    <property type="entry name" value="MANNOSYL-OLIGOSACCHARIDE ALPHA-1,2-MANNOSIDASE-RELATED"/>
    <property type="match status" value="1"/>
</dbReference>
<dbReference type="GO" id="GO:0005783">
    <property type="term" value="C:endoplasmic reticulum"/>
    <property type="evidence" value="ECO:0007669"/>
    <property type="project" value="TreeGrafter"/>
</dbReference>
<evidence type="ECO:0000256" key="6">
    <source>
        <dbReference type="PIRSR" id="PIRSR601382-1"/>
    </source>
</evidence>
<comment type="pathway">
    <text evidence="2">Protein modification; protein glycosylation.</text>
</comment>
<dbReference type="EMBL" id="QKWP01002738">
    <property type="protein sequence ID" value="RIB02312.1"/>
    <property type="molecule type" value="Genomic_DNA"/>
</dbReference>
<evidence type="ECO:0000256" key="5">
    <source>
        <dbReference type="ARBA" id="ARBA00023157"/>
    </source>
</evidence>
<dbReference type="SUPFAM" id="SSF48225">
    <property type="entry name" value="Seven-hairpin glycosidases"/>
    <property type="match status" value="1"/>
</dbReference>
<dbReference type="GO" id="GO:0036503">
    <property type="term" value="P:ERAD pathway"/>
    <property type="evidence" value="ECO:0007669"/>
    <property type="project" value="UniProtKB-ARBA"/>
</dbReference>
<comment type="caution">
    <text evidence="11">The sequence shown here is derived from an EMBL/GenBank/DDBJ whole genome shotgun (WGS) entry which is preliminary data.</text>
</comment>
<dbReference type="PRINTS" id="PR00747">
    <property type="entry name" value="GLYHDRLASE47"/>
</dbReference>
<dbReference type="GO" id="GO:0005509">
    <property type="term" value="F:calcium ion binding"/>
    <property type="evidence" value="ECO:0007669"/>
    <property type="project" value="InterPro"/>
</dbReference>
<evidence type="ECO:0000256" key="8">
    <source>
        <dbReference type="PIRSR" id="PIRSR601382-3"/>
    </source>
</evidence>
<dbReference type="InterPro" id="IPR012341">
    <property type="entry name" value="6hp_glycosidase-like_sf"/>
</dbReference>
<feature type="binding site" evidence="7">
    <location>
        <position position="546"/>
    </location>
    <ligand>
        <name>Ca(2+)</name>
        <dbReference type="ChEBI" id="CHEBI:29108"/>
    </ligand>
</feature>
<dbReference type="InterPro" id="IPR036026">
    <property type="entry name" value="Seven-hairpin_glycosidases"/>
</dbReference>
<dbReference type="Proteomes" id="UP000266673">
    <property type="component" value="Unassembled WGS sequence"/>
</dbReference>
<evidence type="ECO:0000256" key="2">
    <source>
        <dbReference type="ARBA" id="ARBA00004922"/>
    </source>
</evidence>
<keyword evidence="10" id="KW-0812">Transmembrane</keyword>
<dbReference type="EC" id="3.2.1.-" evidence="9"/>
<feature type="active site" description="Proton donor" evidence="6">
    <location>
        <position position="417"/>
    </location>
</feature>
<feature type="active site" description="Proton donor" evidence="6">
    <location>
        <position position="174"/>
    </location>
</feature>
<dbReference type="GO" id="GO:0005975">
    <property type="term" value="P:carbohydrate metabolic process"/>
    <property type="evidence" value="ECO:0007669"/>
    <property type="project" value="InterPro"/>
</dbReference>
<keyword evidence="12" id="KW-1185">Reference proteome</keyword>
<keyword evidence="10" id="KW-1133">Transmembrane helix</keyword>
<reference evidence="11 12" key="1">
    <citation type="submission" date="2018-06" db="EMBL/GenBank/DDBJ databases">
        <title>Comparative genomics reveals the genomic features of Rhizophagus irregularis, R. cerebriforme, R. diaphanum and Gigaspora rosea, and their symbiotic lifestyle signature.</title>
        <authorList>
            <person name="Morin E."/>
            <person name="San Clemente H."/>
            <person name="Chen E.C.H."/>
            <person name="De La Providencia I."/>
            <person name="Hainaut M."/>
            <person name="Kuo A."/>
            <person name="Kohler A."/>
            <person name="Murat C."/>
            <person name="Tang N."/>
            <person name="Roy S."/>
            <person name="Loubradou J."/>
            <person name="Henrissat B."/>
            <person name="Grigoriev I.V."/>
            <person name="Corradi N."/>
            <person name="Roux C."/>
            <person name="Martin F.M."/>
        </authorList>
    </citation>
    <scope>NUCLEOTIDE SEQUENCE [LARGE SCALE GENOMIC DNA]</scope>
    <source>
        <strain evidence="11 12">DAOM 194757</strain>
    </source>
</reference>
<dbReference type="OrthoDB" id="8118055at2759"/>
<dbReference type="InterPro" id="IPR050749">
    <property type="entry name" value="Glycosyl_Hydrolase_47"/>
</dbReference>
<name>A0A397TW51_9GLOM</name>
<feature type="disulfide bond" evidence="8">
    <location>
        <begin position="374"/>
        <end position="403"/>
    </location>
</feature>
<evidence type="ECO:0000256" key="10">
    <source>
        <dbReference type="SAM" id="Phobius"/>
    </source>
</evidence>
<keyword evidence="7" id="KW-0106">Calcium</keyword>
<dbReference type="InterPro" id="IPR001382">
    <property type="entry name" value="Glyco_hydro_47"/>
</dbReference>
<evidence type="ECO:0000256" key="1">
    <source>
        <dbReference type="ARBA" id="ARBA00001913"/>
    </source>
</evidence>
<dbReference type="GO" id="GO:0004571">
    <property type="term" value="F:mannosyl-oligosaccharide 1,2-alpha-mannosidase activity"/>
    <property type="evidence" value="ECO:0007669"/>
    <property type="project" value="InterPro"/>
</dbReference>
<accession>A0A397TW51</accession>
<organism evidence="11 12">
    <name type="scientific">Gigaspora rosea</name>
    <dbReference type="NCBI Taxonomy" id="44941"/>
    <lineage>
        <taxon>Eukaryota</taxon>
        <taxon>Fungi</taxon>
        <taxon>Fungi incertae sedis</taxon>
        <taxon>Mucoromycota</taxon>
        <taxon>Glomeromycotina</taxon>
        <taxon>Glomeromycetes</taxon>
        <taxon>Diversisporales</taxon>
        <taxon>Gigasporaceae</taxon>
        <taxon>Gigaspora</taxon>
    </lineage>
</organism>
<evidence type="ECO:0000313" key="12">
    <source>
        <dbReference type="Proteomes" id="UP000266673"/>
    </source>
</evidence>
<gene>
    <name evidence="11" type="ORF">C2G38_2255675</name>
</gene>
<keyword evidence="5 8" id="KW-1015">Disulfide bond</keyword>
<proteinExistence type="inferred from homology"/>
<evidence type="ECO:0000256" key="4">
    <source>
        <dbReference type="ARBA" id="ARBA00022801"/>
    </source>
</evidence>
<feature type="transmembrane region" description="Helical" evidence="10">
    <location>
        <begin position="20"/>
        <end position="40"/>
    </location>
</feature>
<feature type="active site" evidence="6">
    <location>
        <position position="307"/>
    </location>
</feature>
<dbReference type="PANTHER" id="PTHR11742:SF103">
    <property type="entry name" value="ENDOPLASMIC RETICULUM MANNOSIDASE MNL2-RELATED"/>
    <property type="match status" value="1"/>
</dbReference>